<feature type="binding site" evidence="6">
    <location>
        <position position="82"/>
    </location>
    <ligand>
        <name>Fe cation</name>
        <dbReference type="ChEBI" id="CHEBI:24875"/>
        <label>1</label>
    </ligand>
</feature>
<dbReference type="PROSITE" id="PS51257">
    <property type="entry name" value="PROKAR_LIPOPROTEIN"/>
    <property type="match status" value="1"/>
</dbReference>
<accession>A0A9D2IME2</accession>
<feature type="domain" description="Calcineurin-like phosphoesterase" evidence="8">
    <location>
        <begin position="43"/>
        <end position="253"/>
    </location>
</feature>
<dbReference type="SUPFAM" id="SSF56300">
    <property type="entry name" value="Metallo-dependent phosphatases"/>
    <property type="match status" value="1"/>
</dbReference>
<dbReference type="Proteomes" id="UP000824014">
    <property type="component" value="Unassembled WGS sequence"/>
</dbReference>
<dbReference type="GO" id="GO:0003993">
    <property type="term" value="F:acid phosphatase activity"/>
    <property type="evidence" value="ECO:0007669"/>
    <property type="project" value="UniProtKB-UniRule"/>
</dbReference>
<dbReference type="PANTHER" id="PTHR10161">
    <property type="entry name" value="TARTRATE-RESISTANT ACID PHOSPHATASE TYPE 5"/>
    <property type="match status" value="1"/>
</dbReference>
<evidence type="ECO:0000313" key="10">
    <source>
        <dbReference type="Proteomes" id="UP000824014"/>
    </source>
</evidence>
<evidence type="ECO:0000259" key="8">
    <source>
        <dbReference type="Pfam" id="PF00149"/>
    </source>
</evidence>
<comment type="cofactor">
    <cofactor evidence="6">
        <name>Fe cation</name>
        <dbReference type="ChEBI" id="CHEBI:24875"/>
    </cofactor>
    <text evidence="6">Binds 2 iron ions per subunit.</text>
</comment>
<feature type="binding site" evidence="6">
    <location>
        <position position="252"/>
    </location>
    <ligand>
        <name>Fe cation</name>
        <dbReference type="ChEBI" id="CHEBI:24875"/>
        <label>1</label>
    </ligand>
</feature>
<evidence type="ECO:0000256" key="4">
    <source>
        <dbReference type="ARBA" id="ARBA00022801"/>
    </source>
</evidence>
<name>A0A9D2IME2_9BACT</name>
<proteinExistence type="predicted"/>
<feature type="binding site" evidence="6">
    <location>
        <position position="120"/>
    </location>
    <ligand>
        <name>Fe cation</name>
        <dbReference type="ChEBI" id="CHEBI:24875"/>
        <label>2</label>
    </ligand>
</feature>
<keyword evidence="5 6" id="KW-0408">Iron</keyword>
<feature type="binding site" evidence="6">
    <location>
        <position position="49"/>
    </location>
    <ligand>
        <name>Fe cation</name>
        <dbReference type="ChEBI" id="CHEBI:24875"/>
        <label>1</label>
    </ligand>
</feature>
<sequence>MKINRTFFLLLAGAWMLTACNGTPTAATNTAERLTSIDEDNFNFIVANDLGRNGYYDQKPIAEEMGELAEEIDIEFVAAAGDIHHFEGVASVNDPLWMTNYELIYSHPELMLDWYPILGNHEYRGNTQAVLDYGDVSRRWVMPDRYYTKSFEVGDSSTLRVVWIDTTPLIDKYHKESEESYRDVASQDIDEQLRWIDSTLQQADETWKIVIGHHPVYAETGKDEEERLNLQERLDPILRKYGVDMYICGHIHNFQHLRVPGSDIDYVVNTSGSLSRKVSPIEGTVFCSPATGFSVVSASDDTLTLYMLDKERHVLHTVERTRD</sequence>
<feature type="chain" id="PRO_5038800496" description="acid phosphatase" evidence="7">
    <location>
        <begin position="27"/>
        <end position="323"/>
    </location>
</feature>
<comment type="catalytic activity">
    <reaction evidence="1 5">
        <text>a phosphate monoester + H2O = an alcohol + phosphate</text>
        <dbReference type="Rhea" id="RHEA:15017"/>
        <dbReference type="ChEBI" id="CHEBI:15377"/>
        <dbReference type="ChEBI" id="CHEBI:30879"/>
        <dbReference type="ChEBI" id="CHEBI:43474"/>
        <dbReference type="ChEBI" id="CHEBI:67140"/>
        <dbReference type="EC" id="3.1.3.2"/>
    </reaction>
</comment>
<comment type="caution">
    <text evidence="9">The sequence shown here is derived from an EMBL/GenBank/DDBJ whole genome shotgun (WGS) entry which is preliminary data.</text>
</comment>
<gene>
    <name evidence="9" type="ORF">H9816_07505</name>
</gene>
<keyword evidence="6" id="KW-0479">Metal-binding</keyword>
<keyword evidence="4 5" id="KW-0378">Hydrolase</keyword>
<dbReference type="InterPro" id="IPR051558">
    <property type="entry name" value="Metallophosphoesterase_PAP"/>
</dbReference>
<dbReference type="InterPro" id="IPR024927">
    <property type="entry name" value="Acid_PPase"/>
</dbReference>
<feature type="binding site" evidence="6">
    <location>
        <position position="250"/>
    </location>
    <ligand>
        <name>Fe cation</name>
        <dbReference type="ChEBI" id="CHEBI:24875"/>
        <label>2</label>
    </ligand>
</feature>
<evidence type="ECO:0000313" key="9">
    <source>
        <dbReference type="EMBL" id="HIZ15735.1"/>
    </source>
</evidence>
<dbReference type="EC" id="3.1.3.2" evidence="2 5"/>
<dbReference type="PIRSF" id="PIRSF000898">
    <property type="entry name" value="Acid_Ptase_5"/>
    <property type="match status" value="1"/>
</dbReference>
<feature type="binding site" evidence="6">
    <location>
        <position position="82"/>
    </location>
    <ligand>
        <name>Fe cation</name>
        <dbReference type="ChEBI" id="CHEBI:24875"/>
        <label>2</label>
    </ligand>
</feature>
<feature type="binding site" evidence="6">
    <location>
        <position position="213"/>
    </location>
    <ligand>
        <name>Fe cation</name>
        <dbReference type="ChEBI" id="CHEBI:24875"/>
        <label>2</label>
    </ligand>
</feature>
<reference evidence="9" key="2">
    <citation type="submission" date="2021-04" db="EMBL/GenBank/DDBJ databases">
        <authorList>
            <person name="Gilroy R."/>
        </authorList>
    </citation>
    <scope>NUCLEOTIDE SEQUENCE</scope>
    <source>
        <strain evidence="9">ChiHjej11B10-19426</strain>
    </source>
</reference>
<protein>
    <recommendedName>
        <fullName evidence="2 5">acid phosphatase</fullName>
        <ecNumber evidence="2 5">3.1.3.2</ecNumber>
    </recommendedName>
</protein>
<dbReference type="Pfam" id="PF00149">
    <property type="entry name" value="Metallophos"/>
    <property type="match status" value="1"/>
</dbReference>
<evidence type="ECO:0000256" key="5">
    <source>
        <dbReference type="PIRNR" id="PIRNR000898"/>
    </source>
</evidence>
<dbReference type="InterPro" id="IPR029052">
    <property type="entry name" value="Metallo-depent_PP-like"/>
</dbReference>
<organism evidence="9 10">
    <name type="scientific">Candidatus Tidjanibacter faecipullorum</name>
    <dbReference type="NCBI Taxonomy" id="2838766"/>
    <lineage>
        <taxon>Bacteria</taxon>
        <taxon>Pseudomonadati</taxon>
        <taxon>Bacteroidota</taxon>
        <taxon>Bacteroidia</taxon>
        <taxon>Bacteroidales</taxon>
        <taxon>Rikenellaceae</taxon>
        <taxon>Tidjanibacter</taxon>
    </lineage>
</organism>
<evidence type="ECO:0000256" key="6">
    <source>
        <dbReference type="PIRSR" id="PIRSR000898-1"/>
    </source>
</evidence>
<reference evidence="9" key="1">
    <citation type="journal article" date="2021" name="PeerJ">
        <title>Extensive microbial diversity within the chicken gut microbiome revealed by metagenomics and culture.</title>
        <authorList>
            <person name="Gilroy R."/>
            <person name="Ravi A."/>
            <person name="Getino M."/>
            <person name="Pursley I."/>
            <person name="Horton D.L."/>
            <person name="Alikhan N.F."/>
            <person name="Baker D."/>
            <person name="Gharbi K."/>
            <person name="Hall N."/>
            <person name="Watson M."/>
            <person name="Adriaenssens E.M."/>
            <person name="Foster-Nyarko E."/>
            <person name="Jarju S."/>
            <person name="Secka A."/>
            <person name="Antonio M."/>
            <person name="Oren A."/>
            <person name="Chaudhuri R.R."/>
            <person name="La Ragione R."/>
            <person name="Hildebrand F."/>
            <person name="Pallen M.J."/>
        </authorList>
    </citation>
    <scope>NUCLEOTIDE SEQUENCE</scope>
    <source>
        <strain evidence="9">ChiHjej11B10-19426</strain>
    </source>
</reference>
<dbReference type="PANTHER" id="PTHR10161:SF14">
    <property type="entry name" value="TARTRATE-RESISTANT ACID PHOSPHATASE TYPE 5"/>
    <property type="match status" value="1"/>
</dbReference>
<evidence type="ECO:0000256" key="3">
    <source>
        <dbReference type="ARBA" id="ARBA00022729"/>
    </source>
</evidence>
<evidence type="ECO:0000256" key="2">
    <source>
        <dbReference type="ARBA" id="ARBA00012646"/>
    </source>
</evidence>
<feature type="signal peptide" evidence="7">
    <location>
        <begin position="1"/>
        <end position="26"/>
    </location>
</feature>
<keyword evidence="3 7" id="KW-0732">Signal</keyword>
<dbReference type="InterPro" id="IPR004843">
    <property type="entry name" value="Calcineurin-like_PHP"/>
</dbReference>
<evidence type="ECO:0000256" key="7">
    <source>
        <dbReference type="SAM" id="SignalP"/>
    </source>
</evidence>
<dbReference type="GO" id="GO:0046872">
    <property type="term" value="F:metal ion binding"/>
    <property type="evidence" value="ECO:0007669"/>
    <property type="project" value="UniProtKB-KW"/>
</dbReference>
<dbReference type="Gene3D" id="3.60.21.10">
    <property type="match status" value="1"/>
</dbReference>
<dbReference type="EMBL" id="DXCC01000028">
    <property type="protein sequence ID" value="HIZ15735.1"/>
    <property type="molecule type" value="Genomic_DNA"/>
</dbReference>
<evidence type="ECO:0000256" key="1">
    <source>
        <dbReference type="ARBA" id="ARBA00000032"/>
    </source>
</evidence>
<dbReference type="AlphaFoldDB" id="A0A9D2IME2"/>